<keyword evidence="5" id="KW-1185">Reference proteome</keyword>
<feature type="transmembrane region" description="Helical" evidence="2">
    <location>
        <begin position="66"/>
        <end position="84"/>
    </location>
</feature>
<name>A0A1I1THN3_9BACI</name>
<dbReference type="Pfam" id="PF01551">
    <property type="entry name" value="Peptidase_M23"/>
    <property type="match status" value="1"/>
</dbReference>
<evidence type="ECO:0000259" key="3">
    <source>
        <dbReference type="Pfam" id="PF01551"/>
    </source>
</evidence>
<dbReference type="SUPFAM" id="SSF51261">
    <property type="entry name" value="Duplicated hybrid motif"/>
    <property type="match status" value="1"/>
</dbReference>
<dbReference type="InterPro" id="IPR011055">
    <property type="entry name" value="Dup_hybrid_motif"/>
</dbReference>
<dbReference type="STRING" id="640948.SAMN05216238_102277"/>
<protein>
    <submittedName>
        <fullName evidence="4">Stage IV sporulation protein FA</fullName>
    </submittedName>
</protein>
<sequence>MNKGVKKVRKSINQRKKERSIPSSRQSGKQIVPPPFPQEEEKHGYFPVFTDDNFSAKGLNQRVTGFAVKGMLSVMLFFAAALLFQSDSDLLAGPKTWAASTLTEEFPFARVNQWYQETFGAPMAVSSGSGEAGKTLAFPVNGAVSETFQANGKGIMLAPEKESQVAALQEGVVTFAGKMKETGNTVIVQHADNSETVYGNLSSIDVHLYQFIDNGQKLGMFTPDKESKNVYFAIEQNDAYVDPVQVIQVDDNP</sequence>
<feature type="compositionally biased region" description="Basic residues" evidence="1">
    <location>
        <begin position="1"/>
        <end position="18"/>
    </location>
</feature>
<dbReference type="InterPro" id="IPR050570">
    <property type="entry name" value="Cell_wall_metabolism_enzyme"/>
</dbReference>
<reference evidence="5" key="1">
    <citation type="submission" date="2016-10" db="EMBL/GenBank/DDBJ databases">
        <authorList>
            <person name="Varghese N."/>
            <person name="Submissions S."/>
        </authorList>
    </citation>
    <scope>NUCLEOTIDE SEQUENCE [LARGE SCALE GENOMIC DNA]</scope>
    <source>
        <strain evidence="5">DSM 22530</strain>
    </source>
</reference>
<keyword evidence="2" id="KW-0472">Membrane</keyword>
<feature type="region of interest" description="Disordered" evidence="1">
    <location>
        <begin position="1"/>
        <end position="37"/>
    </location>
</feature>
<dbReference type="Gene3D" id="2.70.70.10">
    <property type="entry name" value="Glucose Permease (Domain IIA)"/>
    <property type="match status" value="1"/>
</dbReference>
<accession>A0A1I1THN3</accession>
<dbReference type="InterPro" id="IPR016047">
    <property type="entry name" value="M23ase_b-sheet_dom"/>
</dbReference>
<evidence type="ECO:0000256" key="2">
    <source>
        <dbReference type="SAM" id="Phobius"/>
    </source>
</evidence>
<proteinExistence type="predicted"/>
<gene>
    <name evidence="4" type="ORF">SAMN05216238_102277</name>
</gene>
<dbReference type="PANTHER" id="PTHR21666:SF274">
    <property type="entry name" value="STAGE IV SPORULATION PROTEIN FA"/>
    <property type="match status" value="1"/>
</dbReference>
<dbReference type="Proteomes" id="UP000199474">
    <property type="component" value="Unassembled WGS sequence"/>
</dbReference>
<evidence type="ECO:0000256" key="1">
    <source>
        <dbReference type="SAM" id="MobiDB-lite"/>
    </source>
</evidence>
<evidence type="ECO:0000313" key="4">
    <source>
        <dbReference type="EMBL" id="SFD58064.1"/>
    </source>
</evidence>
<dbReference type="RefSeq" id="WP_090081501.1">
    <property type="nucleotide sequence ID" value="NZ_FOMR01000002.1"/>
</dbReference>
<feature type="domain" description="M23ase beta-sheet core" evidence="3">
    <location>
        <begin position="153"/>
        <end position="243"/>
    </location>
</feature>
<dbReference type="OrthoDB" id="2986589at2"/>
<dbReference type="PANTHER" id="PTHR21666">
    <property type="entry name" value="PEPTIDASE-RELATED"/>
    <property type="match status" value="1"/>
</dbReference>
<keyword evidence="2" id="KW-0812">Transmembrane</keyword>
<evidence type="ECO:0000313" key="5">
    <source>
        <dbReference type="Proteomes" id="UP000199474"/>
    </source>
</evidence>
<dbReference type="GO" id="GO:0004222">
    <property type="term" value="F:metalloendopeptidase activity"/>
    <property type="evidence" value="ECO:0007669"/>
    <property type="project" value="TreeGrafter"/>
</dbReference>
<dbReference type="EMBL" id="FOMR01000002">
    <property type="protein sequence ID" value="SFD58064.1"/>
    <property type="molecule type" value="Genomic_DNA"/>
</dbReference>
<dbReference type="CDD" id="cd12797">
    <property type="entry name" value="M23_peptidase"/>
    <property type="match status" value="1"/>
</dbReference>
<dbReference type="AlphaFoldDB" id="A0A1I1THN3"/>
<organism evidence="4 5">
    <name type="scientific">Lentibacillus persicus</name>
    <dbReference type="NCBI Taxonomy" id="640948"/>
    <lineage>
        <taxon>Bacteria</taxon>
        <taxon>Bacillati</taxon>
        <taxon>Bacillota</taxon>
        <taxon>Bacilli</taxon>
        <taxon>Bacillales</taxon>
        <taxon>Bacillaceae</taxon>
        <taxon>Lentibacillus</taxon>
    </lineage>
</organism>
<keyword evidence="2" id="KW-1133">Transmembrane helix</keyword>